<dbReference type="GO" id="GO:0004518">
    <property type="term" value="F:nuclease activity"/>
    <property type="evidence" value="ECO:0007669"/>
    <property type="project" value="UniProtKB-KW"/>
</dbReference>
<evidence type="ECO:0000256" key="5">
    <source>
        <dbReference type="ARBA" id="ARBA00015519"/>
    </source>
</evidence>
<keyword evidence="6" id="KW-0963">Cytoplasm</keyword>
<keyword evidence="10" id="KW-0539">Nucleus</keyword>
<dbReference type="GO" id="GO:0046872">
    <property type="term" value="F:metal ion binding"/>
    <property type="evidence" value="ECO:0007669"/>
    <property type="project" value="UniProtKB-KW"/>
</dbReference>
<keyword evidence="7" id="KW-0540">Nuclease</keyword>
<comment type="cofactor">
    <cofactor evidence="1">
        <name>a divalent metal cation</name>
        <dbReference type="ChEBI" id="CHEBI:60240"/>
    </cofactor>
</comment>
<evidence type="ECO:0000259" key="13">
    <source>
        <dbReference type="Pfam" id="PF13359"/>
    </source>
</evidence>
<evidence type="ECO:0000256" key="9">
    <source>
        <dbReference type="ARBA" id="ARBA00022801"/>
    </source>
</evidence>
<evidence type="ECO:0000256" key="10">
    <source>
        <dbReference type="ARBA" id="ARBA00023242"/>
    </source>
</evidence>
<evidence type="ECO:0000256" key="12">
    <source>
        <dbReference type="ARBA" id="ARBA00045850"/>
    </source>
</evidence>
<dbReference type="Proteomes" id="UP000770661">
    <property type="component" value="Unassembled WGS sequence"/>
</dbReference>
<reference evidence="14" key="1">
    <citation type="submission" date="2020-07" db="EMBL/GenBank/DDBJ databases">
        <title>The High-quality genome of the commercially important snow crab, Chionoecetes opilio.</title>
        <authorList>
            <person name="Jeong J.-H."/>
            <person name="Ryu S."/>
        </authorList>
    </citation>
    <scope>NUCLEOTIDE SEQUENCE</scope>
    <source>
        <strain evidence="14">MADBK_172401_WGS</strain>
        <tissue evidence="14">Digestive gland</tissue>
    </source>
</reference>
<dbReference type="PANTHER" id="PTHR22930:SF286">
    <property type="entry name" value="NUCLEASE HARBI1"/>
    <property type="match status" value="1"/>
</dbReference>
<evidence type="ECO:0000256" key="3">
    <source>
        <dbReference type="ARBA" id="ARBA00004496"/>
    </source>
</evidence>
<comment type="subcellular location">
    <subcellularLocation>
        <location evidence="3">Cytoplasm</location>
    </subcellularLocation>
    <subcellularLocation>
        <location evidence="2">Nucleus</location>
    </subcellularLocation>
</comment>
<dbReference type="GO" id="GO:0005737">
    <property type="term" value="C:cytoplasm"/>
    <property type="evidence" value="ECO:0007669"/>
    <property type="project" value="UniProtKB-SubCell"/>
</dbReference>
<dbReference type="InterPro" id="IPR026103">
    <property type="entry name" value="HARBI1_animal"/>
</dbReference>
<keyword evidence="9" id="KW-0378">Hydrolase</keyword>
<comment type="caution">
    <text evidence="14">The sequence shown here is derived from an EMBL/GenBank/DDBJ whole genome shotgun (WGS) entry which is preliminary data.</text>
</comment>
<accession>A0A8J4YKK6</accession>
<proteinExistence type="inferred from homology"/>
<dbReference type="PANTHER" id="PTHR22930">
    <property type="match status" value="1"/>
</dbReference>
<dbReference type="OrthoDB" id="6380945at2759"/>
<gene>
    <name evidence="14" type="primary">Harbi1_5</name>
    <name evidence="14" type="ORF">GWK47_032170</name>
</gene>
<keyword evidence="8" id="KW-0479">Metal-binding</keyword>
<evidence type="ECO:0000256" key="2">
    <source>
        <dbReference type="ARBA" id="ARBA00004123"/>
    </source>
</evidence>
<protein>
    <recommendedName>
        <fullName evidence="5">Putative nuclease HARBI1</fullName>
    </recommendedName>
    <alternativeName>
        <fullName evidence="11">Harbinger transposase-derived nuclease</fullName>
    </alternativeName>
</protein>
<keyword evidence="15" id="KW-1185">Reference proteome</keyword>
<dbReference type="InterPro" id="IPR045249">
    <property type="entry name" value="HARBI1-like"/>
</dbReference>
<evidence type="ECO:0000256" key="8">
    <source>
        <dbReference type="ARBA" id="ARBA00022723"/>
    </source>
</evidence>
<dbReference type="PRINTS" id="PR02086">
    <property type="entry name" value="PUTNUCHARBI1"/>
</dbReference>
<evidence type="ECO:0000256" key="4">
    <source>
        <dbReference type="ARBA" id="ARBA00006958"/>
    </source>
</evidence>
<dbReference type="InterPro" id="IPR027806">
    <property type="entry name" value="HARBI1_dom"/>
</dbReference>
<dbReference type="GO" id="GO:0005634">
    <property type="term" value="C:nucleus"/>
    <property type="evidence" value="ECO:0007669"/>
    <property type="project" value="UniProtKB-SubCell"/>
</dbReference>
<feature type="domain" description="DDE Tnp4" evidence="13">
    <location>
        <begin position="147"/>
        <end position="204"/>
    </location>
</feature>
<evidence type="ECO:0000256" key="1">
    <source>
        <dbReference type="ARBA" id="ARBA00001968"/>
    </source>
</evidence>
<organism evidence="14 15">
    <name type="scientific">Chionoecetes opilio</name>
    <name type="common">Atlantic snow crab</name>
    <name type="synonym">Cancer opilio</name>
    <dbReference type="NCBI Taxonomy" id="41210"/>
    <lineage>
        <taxon>Eukaryota</taxon>
        <taxon>Metazoa</taxon>
        <taxon>Ecdysozoa</taxon>
        <taxon>Arthropoda</taxon>
        <taxon>Crustacea</taxon>
        <taxon>Multicrustacea</taxon>
        <taxon>Malacostraca</taxon>
        <taxon>Eumalacostraca</taxon>
        <taxon>Eucarida</taxon>
        <taxon>Decapoda</taxon>
        <taxon>Pleocyemata</taxon>
        <taxon>Brachyura</taxon>
        <taxon>Eubrachyura</taxon>
        <taxon>Majoidea</taxon>
        <taxon>Majidae</taxon>
        <taxon>Chionoecetes</taxon>
    </lineage>
</organism>
<name>A0A8J4YKK6_CHIOP</name>
<sequence>MAEAGRADRVRRRGRIFRARRDVLAEYSDRQLLERYRFDRAGIEFITDLVKDRIQSGTRRNHAISALLKVVVTLRYLATGRMQLCGGDDLGMSQSTVSRVITQTIEALATPDIVRQFIDFPTTREAVDRNMQEFQRMHGFPTVVGAIDGTHVRIIAPTQNEEIYVNRHRYHSINVQVVCDAKYRLIDVVTQWSGSTHDSRILRERPQTTF</sequence>
<comment type="similarity">
    <text evidence="4">Belongs to the HARBI1 family.</text>
</comment>
<evidence type="ECO:0000313" key="15">
    <source>
        <dbReference type="Proteomes" id="UP000770661"/>
    </source>
</evidence>
<comment type="function">
    <text evidence="12">Transposase-derived protein that may have nuclease activity. Does not have transposase activity.</text>
</comment>
<dbReference type="Pfam" id="PF13359">
    <property type="entry name" value="DDE_Tnp_4"/>
    <property type="match status" value="1"/>
</dbReference>
<evidence type="ECO:0000313" key="14">
    <source>
        <dbReference type="EMBL" id="KAG0728593.1"/>
    </source>
</evidence>
<dbReference type="GO" id="GO:0016787">
    <property type="term" value="F:hydrolase activity"/>
    <property type="evidence" value="ECO:0007669"/>
    <property type="project" value="UniProtKB-KW"/>
</dbReference>
<evidence type="ECO:0000256" key="11">
    <source>
        <dbReference type="ARBA" id="ARBA00030126"/>
    </source>
</evidence>
<evidence type="ECO:0000256" key="6">
    <source>
        <dbReference type="ARBA" id="ARBA00022490"/>
    </source>
</evidence>
<evidence type="ECO:0000256" key="7">
    <source>
        <dbReference type="ARBA" id="ARBA00022722"/>
    </source>
</evidence>
<dbReference type="EMBL" id="JACEEZ010002021">
    <property type="protein sequence ID" value="KAG0728593.1"/>
    <property type="molecule type" value="Genomic_DNA"/>
</dbReference>
<dbReference type="AlphaFoldDB" id="A0A8J4YKK6"/>